<dbReference type="PaxDb" id="3880-AES64901"/>
<dbReference type="InterPro" id="IPR036047">
    <property type="entry name" value="F-box-like_dom_sf"/>
</dbReference>
<evidence type="ECO:0000259" key="1">
    <source>
        <dbReference type="Pfam" id="PF00646"/>
    </source>
</evidence>
<gene>
    <name evidence="2" type="ordered locus">MTR_2g032940</name>
</gene>
<evidence type="ECO:0000313" key="2">
    <source>
        <dbReference type="EMBL" id="AES64901.1"/>
    </source>
</evidence>
<organism evidence="2 4">
    <name type="scientific">Medicago truncatula</name>
    <name type="common">Barrel medic</name>
    <name type="synonym">Medicago tribuloides</name>
    <dbReference type="NCBI Taxonomy" id="3880"/>
    <lineage>
        <taxon>Eukaryota</taxon>
        <taxon>Viridiplantae</taxon>
        <taxon>Streptophyta</taxon>
        <taxon>Embryophyta</taxon>
        <taxon>Tracheophyta</taxon>
        <taxon>Spermatophyta</taxon>
        <taxon>Magnoliopsida</taxon>
        <taxon>eudicotyledons</taxon>
        <taxon>Gunneridae</taxon>
        <taxon>Pentapetalae</taxon>
        <taxon>rosids</taxon>
        <taxon>fabids</taxon>
        <taxon>Fabales</taxon>
        <taxon>Fabaceae</taxon>
        <taxon>Papilionoideae</taxon>
        <taxon>50 kb inversion clade</taxon>
        <taxon>NPAAA clade</taxon>
        <taxon>Hologalegina</taxon>
        <taxon>IRL clade</taxon>
        <taxon>Trifolieae</taxon>
        <taxon>Medicago</taxon>
    </lineage>
</organism>
<dbReference type="SUPFAM" id="SSF81383">
    <property type="entry name" value="F-box domain"/>
    <property type="match status" value="1"/>
</dbReference>
<dbReference type="HOGENOM" id="CLU_3090216_0_0_1"/>
<dbReference type="AlphaFoldDB" id="G7IL16"/>
<dbReference type="Gene3D" id="1.20.1280.50">
    <property type="match status" value="1"/>
</dbReference>
<dbReference type="Proteomes" id="UP000002051">
    <property type="component" value="Chromosome 2"/>
</dbReference>
<protein>
    <submittedName>
        <fullName evidence="2">F-box protein</fullName>
    </submittedName>
</protein>
<feature type="domain" description="F-box" evidence="1">
    <location>
        <begin position="11"/>
        <end position="41"/>
    </location>
</feature>
<reference evidence="2 4" key="2">
    <citation type="journal article" date="2014" name="BMC Genomics">
        <title>An improved genome release (version Mt4.0) for the model legume Medicago truncatula.</title>
        <authorList>
            <person name="Tang H."/>
            <person name="Krishnakumar V."/>
            <person name="Bidwell S."/>
            <person name="Rosen B."/>
            <person name="Chan A."/>
            <person name="Zhou S."/>
            <person name="Gentzbittel L."/>
            <person name="Childs K.L."/>
            <person name="Yandell M."/>
            <person name="Gundlach H."/>
            <person name="Mayer K.F."/>
            <person name="Schwartz D.C."/>
            <person name="Town C.D."/>
        </authorList>
    </citation>
    <scope>GENOME REANNOTATION</scope>
    <source>
        <strain evidence="3 4">cv. Jemalong A17</strain>
    </source>
</reference>
<evidence type="ECO:0000313" key="3">
    <source>
        <dbReference type="EnsemblPlants" id="AES64901"/>
    </source>
</evidence>
<dbReference type="InterPro" id="IPR001810">
    <property type="entry name" value="F-box_dom"/>
</dbReference>
<proteinExistence type="predicted"/>
<name>G7IL16_MEDTR</name>
<keyword evidence="4" id="KW-1185">Reference proteome</keyword>
<dbReference type="EnsemblPlants" id="AES64901">
    <property type="protein sequence ID" value="AES64901"/>
    <property type="gene ID" value="MTR_2g032940"/>
</dbReference>
<reference evidence="2 4" key="1">
    <citation type="journal article" date="2011" name="Nature">
        <title>The Medicago genome provides insight into the evolution of rhizobial symbioses.</title>
        <authorList>
            <person name="Young N.D."/>
            <person name="Debelle F."/>
            <person name="Oldroyd G.E."/>
            <person name="Geurts R."/>
            <person name="Cannon S.B."/>
            <person name="Udvardi M.K."/>
            <person name="Benedito V.A."/>
            <person name="Mayer K.F."/>
            <person name="Gouzy J."/>
            <person name="Schoof H."/>
            <person name="Van de Peer Y."/>
            <person name="Proost S."/>
            <person name="Cook D.R."/>
            <person name="Meyers B.C."/>
            <person name="Spannagl M."/>
            <person name="Cheung F."/>
            <person name="De Mita S."/>
            <person name="Krishnakumar V."/>
            <person name="Gundlach H."/>
            <person name="Zhou S."/>
            <person name="Mudge J."/>
            <person name="Bharti A.K."/>
            <person name="Murray J.D."/>
            <person name="Naoumkina M.A."/>
            <person name="Rosen B."/>
            <person name="Silverstein K.A."/>
            <person name="Tang H."/>
            <person name="Rombauts S."/>
            <person name="Zhao P.X."/>
            <person name="Zhou P."/>
            <person name="Barbe V."/>
            <person name="Bardou P."/>
            <person name="Bechner M."/>
            <person name="Bellec A."/>
            <person name="Berger A."/>
            <person name="Berges H."/>
            <person name="Bidwell S."/>
            <person name="Bisseling T."/>
            <person name="Choisne N."/>
            <person name="Couloux A."/>
            <person name="Denny R."/>
            <person name="Deshpande S."/>
            <person name="Dai X."/>
            <person name="Doyle J.J."/>
            <person name="Dudez A.M."/>
            <person name="Farmer A.D."/>
            <person name="Fouteau S."/>
            <person name="Franken C."/>
            <person name="Gibelin C."/>
            <person name="Gish J."/>
            <person name="Goldstein S."/>
            <person name="Gonzalez A.J."/>
            <person name="Green P.J."/>
            <person name="Hallab A."/>
            <person name="Hartog M."/>
            <person name="Hua A."/>
            <person name="Humphray S.J."/>
            <person name="Jeong D.H."/>
            <person name="Jing Y."/>
            <person name="Jocker A."/>
            <person name="Kenton S.M."/>
            <person name="Kim D.J."/>
            <person name="Klee K."/>
            <person name="Lai H."/>
            <person name="Lang C."/>
            <person name="Lin S."/>
            <person name="Macmil S.L."/>
            <person name="Magdelenat G."/>
            <person name="Matthews L."/>
            <person name="McCorrison J."/>
            <person name="Monaghan E.L."/>
            <person name="Mun J.H."/>
            <person name="Najar F.Z."/>
            <person name="Nicholson C."/>
            <person name="Noirot C."/>
            <person name="O'Bleness M."/>
            <person name="Paule C.R."/>
            <person name="Poulain J."/>
            <person name="Prion F."/>
            <person name="Qin B."/>
            <person name="Qu C."/>
            <person name="Retzel E.F."/>
            <person name="Riddle C."/>
            <person name="Sallet E."/>
            <person name="Samain S."/>
            <person name="Samson N."/>
            <person name="Sanders I."/>
            <person name="Saurat O."/>
            <person name="Scarpelli C."/>
            <person name="Schiex T."/>
            <person name="Segurens B."/>
            <person name="Severin A.J."/>
            <person name="Sherrier D.J."/>
            <person name="Shi R."/>
            <person name="Sims S."/>
            <person name="Singer S.R."/>
            <person name="Sinharoy S."/>
            <person name="Sterck L."/>
            <person name="Viollet A."/>
            <person name="Wang B.B."/>
            <person name="Wang K."/>
            <person name="Wang M."/>
            <person name="Wang X."/>
            <person name="Warfsmann J."/>
            <person name="Weissenbach J."/>
            <person name="White D.D."/>
            <person name="White J.D."/>
            <person name="Wiley G.B."/>
            <person name="Wincker P."/>
            <person name="Xing Y."/>
            <person name="Yang L."/>
            <person name="Yao Z."/>
            <person name="Ying F."/>
            <person name="Zhai J."/>
            <person name="Zhou L."/>
            <person name="Zuber A."/>
            <person name="Denarie J."/>
            <person name="Dixon R.A."/>
            <person name="May G.D."/>
            <person name="Schwartz D.C."/>
            <person name="Rogers J."/>
            <person name="Quetier F."/>
            <person name="Town C.D."/>
            <person name="Roe B.A."/>
        </authorList>
    </citation>
    <scope>NUCLEOTIDE SEQUENCE [LARGE SCALE GENOMIC DNA]</scope>
    <source>
        <strain evidence="2">A17</strain>
        <strain evidence="3 4">cv. Jemalong A17</strain>
    </source>
</reference>
<sequence>MKRSKKLKSESELPDCVLSYIFSKLSWKDLVKTSTLSKRWLHEWGIKNGPQL</sequence>
<dbReference type="EMBL" id="CM001218">
    <property type="protein sequence ID" value="AES64901.1"/>
    <property type="molecule type" value="Genomic_DNA"/>
</dbReference>
<accession>G7IL16</accession>
<reference evidence="3" key="3">
    <citation type="submission" date="2015-04" db="UniProtKB">
        <authorList>
            <consortium name="EnsemblPlants"/>
        </authorList>
    </citation>
    <scope>IDENTIFICATION</scope>
    <source>
        <strain evidence="3">cv. Jemalong A17</strain>
    </source>
</reference>
<dbReference type="Pfam" id="PF00646">
    <property type="entry name" value="F-box"/>
    <property type="match status" value="1"/>
</dbReference>
<evidence type="ECO:0000313" key="4">
    <source>
        <dbReference type="Proteomes" id="UP000002051"/>
    </source>
</evidence>